<dbReference type="InterPro" id="IPR050428">
    <property type="entry name" value="TCS_sensor_his_kinase"/>
</dbReference>
<comment type="subcellular location">
    <subcellularLocation>
        <location evidence="2">Membrane</location>
        <topology evidence="2">Multi-pass membrane protein</topology>
    </subcellularLocation>
</comment>
<keyword evidence="5" id="KW-0808">Transferase</keyword>
<comment type="catalytic activity">
    <reaction evidence="1">
        <text>ATP + protein L-histidine = ADP + protein N-phospho-L-histidine.</text>
        <dbReference type="EC" id="2.7.13.3"/>
    </reaction>
</comment>
<evidence type="ECO:0000256" key="1">
    <source>
        <dbReference type="ARBA" id="ARBA00000085"/>
    </source>
</evidence>
<evidence type="ECO:0000256" key="3">
    <source>
        <dbReference type="ARBA" id="ARBA00012438"/>
    </source>
</evidence>
<name>A0A127JZH4_9BURK</name>
<dbReference type="EC" id="2.7.13.3" evidence="3"/>
<dbReference type="InterPro" id="IPR036097">
    <property type="entry name" value="HisK_dim/P_sf"/>
</dbReference>
<dbReference type="CDD" id="cd00075">
    <property type="entry name" value="HATPase"/>
    <property type="match status" value="1"/>
</dbReference>
<dbReference type="InterPro" id="IPR036890">
    <property type="entry name" value="HATPase_C_sf"/>
</dbReference>
<dbReference type="SMART" id="SM00387">
    <property type="entry name" value="HATPase_c"/>
    <property type="match status" value="1"/>
</dbReference>
<dbReference type="PROSITE" id="PS50109">
    <property type="entry name" value="HIS_KIN"/>
    <property type="match status" value="1"/>
</dbReference>
<evidence type="ECO:0000256" key="10">
    <source>
        <dbReference type="ARBA" id="ARBA00023136"/>
    </source>
</evidence>
<keyword evidence="10 11" id="KW-0472">Membrane</keyword>
<feature type="domain" description="Histidine kinase" evidence="12">
    <location>
        <begin position="234"/>
        <end position="447"/>
    </location>
</feature>
<sequence length="447" mass="48841">MFPEGRLCSLRRALLLWLVPMFLIVGGLSAAFSYWSYAHMVREFMDDQMEQLAHSLADNKGQLMPPPTNEERVHKWGTYVVQVYALDGRLLQSTWPDGANVELQAAQGFADVRIDGTGWRVFTNAADTSTARVVQVLQSGKFRTHLAFERATAAIAPVLILLPLALLVLWGLSGAVSRAVRDIGDEAARQNAENITELSLERVPAELRPMVESFNSVLTRLRDAFAAKRRFVQDAAHELRTPLTALSLQLENLRRDLPPNACAQSFAQLEQGVKRAERLVDQLLKLSRHEGTGGEVTTSIDLHAQVHESISTLIALADQRGIDLGVAQGGAPGVVQLCCSPGDLRSALDNLIENALRYTPEGGVVDVRVVNEHGRAAIEVIDTGPGIPPELMERVFDRFFRVPGTSARGSGLGLAIAQAAAERCGLRVVLRNRTDRSGLVARLERAA</sequence>
<dbReference type="PANTHER" id="PTHR45436:SF15">
    <property type="entry name" value="SENSOR HISTIDINE KINASE CUSS"/>
    <property type="match status" value="1"/>
</dbReference>
<evidence type="ECO:0000256" key="9">
    <source>
        <dbReference type="ARBA" id="ARBA00023012"/>
    </source>
</evidence>
<evidence type="ECO:0000256" key="11">
    <source>
        <dbReference type="SAM" id="Phobius"/>
    </source>
</evidence>
<evidence type="ECO:0000256" key="2">
    <source>
        <dbReference type="ARBA" id="ARBA00004141"/>
    </source>
</evidence>
<evidence type="ECO:0000313" key="14">
    <source>
        <dbReference type="Proteomes" id="UP000070433"/>
    </source>
</evidence>
<dbReference type="Pfam" id="PF02518">
    <property type="entry name" value="HATPase_c"/>
    <property type="match status" value="1"/>
</dbReference>
<dbReference type="Gene3D" id="3.30.565.10">
    <property type="entry name" value="Histidine kinase-like ATPase, C-terminal domain"/>
    <property type="match status" value="1"/>
</dbReference>
<dbReference type="GO" id="GO:0000155">
    <property type="term" value="F:phosphorelay sensor kinase activity"/>
    <property type="evidence" value="ECO:0007669"/>
    <property type="project" value="InterPro"/>
</dbReference>
<dbReference type="EMBL" id="CP010951">
    <property type="protein sequence ID" value="AMO25329.1"/>
    <property type="molecule type" value="Genomic_DNA"/>
</dbReference>
<dbReference type="Pfam" id="PF00512">
    <property type="entry name" value="HisKA"/>
    <property type="match status" value="1"/>
</dbReference>
<proteinExistence type="predicted"/>
<evidence type="ECO:0000256" key="7">
    <source>
        <dbReference type="ARBA" id="ARBA00022777"/>
    </source>
</evidence>
<evidence type="ECO:0000256" key="6">
    <source>
        <dbReference type="ARBA" id="ARBA00022692"/>
    </source>
</evidence>
<dbReference type="Proteomes" id="UP000070433">
    <property type="component" value="Chromosome"/>
</dbReference>
<feature type="transmembrane region" description="Helical" evidence="11">
    <location>
        <begin position="151"/>
        <end position="172"/>
    </location>
</feature>
<dbReference type="InterPro" id="IPR004358">
    <property type="entry name" value="Sig_transdc_His_kin-like_C"/>
</dbReference>
<dbReference type="InterPro" id="IPR003594">
    <property type="entry name" value="HATPase_dom"/>
</dbReference>
<dbReference type="SUPFAM" id="SSF55874">
    <property type="entry name" value="ATPase domain of HSP90 chaperone/DNA topoisomerase II/histidine kinase"/>
    <property type="match status" value="1"/>
</dbReference>
<keyword evidence="4" id="KW-0597">Phosphoprotein</keyword>
<evidence type="ECO:0000259" key="12">
    <source>
        <dbReference type="PROSITE" id="PS50109"/>
    </source>
</evidence>
<dbReference type="Gene3D" id="1.10.287.130">
    <property type="match status" value="1"/>
</dbReference>
<evidence type="ECO:0000313" key="13">
    <source>
        <dbReference type="EMBL" id="AMO25329.1"/>
    </source>
</evidence>
<protein>
    <recommendedName>
        <fullName evidence="3">histidine kinase</fullName>
        <ecNumber evidence="3">2.7.13.3</ecNumber>
    </recommendedName>
</protein>
<keyword evidence="6 11" id="KW-0812">Transmembrane</keyword>
<dbReference type="PATRIC" id="fig|94132.3.peg.1683"/>
<organism evidence="13 14">
    <name type="scientific">Ramlibacter tataouinensis</name>
    <dbReference type="NCBI Taxonomy" id="94132"/>
    <lineage>
        <taxon>Bacteria</taxon>
        <taxon>Pseudomonadati</taxon>
        <taxon>Pseudomonadota</taxon>
        <taxon>Betaproteobacteria</taxon>
        <taxon>Burkholderiales</taxon>
        <taxon>Comamonadaceae</taxon>
        <taxon>Ramlibacter</taxon>
    </lineage>
</organism>
<evidence type="ECO:0000256" key="4">
    <source>
        <dbReference type="ARBA" id="ARBA00022553"/>
    </source>
</evidence>
<keyword evidence="8 11" id="KW-1133">Transmembrane helix</keyword>
<dbReference type="SUPFAM" id="SSF47384">
    <property type="entry name" value="Homodimeric domain of signal transducing histidine kinase"/>
    <property type="match status" value="1"/>
</dbReference>
<accession>A0A127JZH4</accession>
<dbReference type="InterPro" id="IPR005467">
    <property type="entry name" value="His_kinase_dom"/>
</dbReference>
<evidence type="ECO:0000256" key="8">
    <source>
        <dbReference type="ARBA" id="ARBA00022989"/>
    </source>
</evidence>
<gene>
    <name evidence="13" type="ORF">UC35_08255</name>
</gene>
<keyword evidence="14" id="KW-1185">Reference proteome</keyword>
<feature type="transmembrane region" description="Helical" evidence="11">
    <location>
        <begin position="14"/>
        <end position="35"/>
    </location>
</feature>
<dbReference type="AlphaFoldDB" id="A0A127JZH4"/>
<dbReference type="InterPro" id="IPR003661">
    <property type="entry name" value="HisK_dim/P_dom"/>
</dbReference>
<keyword evidence="7" id="KW-0418">Kinase</keyword>
<dbReference type="PRINTS" id="PR00344">
    <property type="entry name" value="BCTRLSENSOR"/>
</dbReference>
<reference evidence="13 14" key="1">
    <citation type="journal article" date="2014" name="Int. J. Syst. Evol. Microbiol.">
        <title>Ramlibacter solisilvae sp. nov., isolated from forest soil, and emended description of the genus Ramlibacter.</title>
        <authorList>
            <person name="Lee H.J."/>
            <person name="Lee S.H."/>
            <person name="Lee S.S."/>
            <person name="Lee J.S."/>
            <person name="Kim Y."/>
            <person name="Kim S.C."/>
            <person name="Jeon C.O."/>
        </authorList>
    </citation>
    <scope>NUCLEOTIDE SEQUENCE [LARGE SCALE GENOMIC DNA]</scope>
    <source>
        <strain evidence="13 14">5-10</strain>
    </source>
</reference>
<dbReference type="PANTHER" id="PTHR45436">
    <property type="entry name" value="SENSOR HISTIDINE KINASE YKOH"/>
    <property type="match status" value="1"/>
</dbReference>
<dbReference type="GO" id="GO:0005886">
    <property type="term" value="C:plasma membrane"/>
    <property type="evidence" value="ECO:0007669"/>
    <property type="project" value="TreeGrafter"/>
</dbReference>
<evidence type="ECO:0000256" key="5">
    <source>
        <dbReference type="ARBA" id="ARBA00022679"/>
    </source>
</evidence>
<dbReference type="SMART" id="SM00388">
    <property type="entry name" value="HisKA"/>
    <property type="match status" value="1"/>
</dbReference>
<dbReference type="CDD" id="cd00082">
    <property type="entry name" value="HisKA"/>
    <property type="match status" value="1"/>
</dbReference>
<keyword evidence="9" id="KW-0902">Two-component regulatory system</keyword>